<evidence type="ECO:0000313" key="3">
    <source>
        <dbReference type="EMBL" id="CAL4798176.1"/>
    </source>
</evidence>
<organism evidence="2">
    <name type="scientific">Cladocopium goreaui</name>
    <dbReference type="NCBI Taxonomy" id="2562237"/>
    <lineage>
        <taxon>Eukaryota</taxon>
        <taxon>Sar</taxon>
        <taxon>Alveolata</taxon>
        <taxon>Dinophyceae</taxon>
        <taxon>Suessiales</taxon>
        <taxon>Symbiodiniaceae</taxon>
        <taxon>Cladocopium</taxon>
    </lineage>
</organism>
<reference evidence="2" key="1">
    <citation type="submission" date="2022-10" db="EMBL/GenBank/DDBJ databases">
        <authorList>
            <person name="Chen Y."/>
            <person name="Dougan E. K."/>
            <person name="Chan C."/>
            <person name="Rhodes N."/>
            <person name="Thang M."/>
        </authorList>
    </citation>
    <scope>NUCLEOTIDE SEQUENCE</scope>
</reference>
<name>A0A9P1DL18_9DINO</name>
<proteinExistence type="predicted"/>
<dbReference type="PANTHER" id="PTHR43591">
    <property type="entry name" value="METHYLTRANSFERASE"/>
    <property type="match status" value="1"/>
</dbReference>
<evidence type="ECO:0000313" key="4">
    <source>
        <dbReference type="Proteomes" id="UP001152797"/>
    </source>
</evidence>
<dbReference type="InterPro" id="IPR025714">
    <property type="entry name" value="Methyltranfer_dom"/>
</dbReference>
<dbReference type="PANTHER" id="PTHR43591:SF24">
    <property type="entry name" value="2-METHOXY-6-POLYPRENYL-1,4-BENZOQUINOL METHYLASE, MITOCHONDRIAL"/>
    <property type="match status" value="1"/>
</dbReference>
<feature type="domain" description="Methyltransferase" evidence="1">
    <location>
        <begin position="14"/>
        <end position="116"/>
    </location>
</feature>
<dbReference type="GO" id="GO:0008168">
    <property type="term" value="F:methyltransferase activity"/>
    <property type="evidence" value="ECO:0007669"/>
    <property type="project" value="TreeGrafter"/>
</dbReference>
<dbReference type="EMBL" id="CAMXCT010004952">
    <property type="protein sequence ID" value="CAI4010864.1"/>
    <property type="molecule type" value="Genomic_DNA"/>
</dbReference>
<dbReference type="Pfam" id="PF13847">
    <property type="entry name" value="Methyltransf_31"/>
    <property type="match status" value="1"/>
</dbReference>
<dbReference type="Proteomes" id="UP001152797">
    <property type="component" value="Unassembled WGS sequence"/>
</dbReference>
<dbReference type="Gene3D" id="3.40.50.150">
    <property type="entry name" value="Vaccinia Virus protein VP39"/>
    <property type="match status" value="1"/>
</dbReference>
<dbReference type="EMBL" id="CAMXCT030004952">
    <property type="protein sequence ID" value="CAL4798176.1"/>
    <property type="molecule type" value="Genomic_DNA"/>
</dbReference>
<keyword evidence="4" id="KW-1185">Reference proteome</keyword>
<dbReference type="InterPro" id="IPR029063">
    <property type="entry name" value="SAM-dependent_MTases_sf"/>
</dbReference>
<sequence length="240" mass="26246">MFEKITEKVVNTHATDVLDLGCGPGQPSLLIAKTLPSAQVHATDVQEEMIKKAKKRAEGVSNLKFSVVSADDLSSFGPKSFDAVTMNYVLMFVPDKQKSLREIGRVLRAGGRAFISVWKRNPSFTLSVEAYAQVAGEEPMDFPVNPLALAKEGSMESLIEATHGLLVLEHEETVSYPFPLGTPDEACDSAMIVAGSWLEKLKKGGRVDAKERFCESFVTKLEENGMKDGQVYKASQTLCQ</sequence>
<evidence type="ECO:0000259" key="1">
    <source>
        <dbReference type="Pfam" id="PF13847"/>
    </source>
</evidence>
<dbReference type="OrthoDB" id="6329284at2759"/>
<dbReference type="SUPFAM" id="SSF53335">
    <property type="entry name" value="S-adenosyl-L-methionine-dependent methyltransferases"/>
    <property type="match status" value="1"/>
</dbReference>
<dbReference type="CDD" id="cd02440">
    <property type="entry name" value="AdoMet_MTases"/>
    <property type="match status" value="1"/>
</dbReference>
<dbReference type="EMBL" id="CAMXCT020004952">
    <property type="protein sequence ID" value="CAL1164239.1"/>
    <property type="molecule type" value="Genomic_DNA"/>
</dbReference>
<comment type="caution">
    <text evidence="2">The sequence shown here is derived from an EMBL/GenBank/DDBJ whole genome shotgun (WGS) entry which is preliminary data.</text>
</comment>
<evidence type="ECO:0000313" key="2">
    <source>
        <dbReference type="EMBL" id="CAI4010864.1"/>
    </source>
</evidence>
<dbReference type="AlphaFoldDB" id="A0A9P1DL18"/>
<reference evidence="3 4" key="2">
    <citation type="submission" date="2024-05" db="EMBL/GenBank/DDBJ databases">
        <authorList>
            <person name="Chen Y."/>
            <person name="Shah S."/>
            <person name="Dougan E. K."/>
            <person name="Thang M."/>
            <person name="Chan C."/>
        </authorList>
    </citation>
    <scope>NUCLEOTIDE SEQUENCE [LARGE SCALE GENOMIC DNA]</scope>
</reference>
<protein>
    <submittedName>
        <fullName evidence="3">Ubiquinone/menaquinone biosynthesis C-methyltransferase UbiE</fullName>
    </submittedName>
</protein>
<keyword evidence="3" id="KW-0830">Ubiquinone</keyword>
<gene>
    <name evidence="2" type="ORF">C1SCF055_LOCUS36086</name>
</gene>
<accession>A0A9P1DL18</accession>